<dbReference type="AlphaFoldDB" id="A0AAU7JLY0"/>
<keyword evidence="1 3" id="KW-0560">Oxidoreductase</keyword>
<feature type="domain" description="NADP-dependent oxidoreductase" evidence="2">
    <location>
        <begin position="13"/>
        <end position="303"/>
    </location>
</feature>
<sequence length="325" mass="35493">MKTRRLGTLDVSAIGLGCMSMTAIYGQPDETEAIATLHRAAELGVTLIDTSDAYGFGKNEELVGRALKGRRERYVLATKFGNVRHPDGRQEVNGKPDYVMAACEASLKRLGTDVIDLYYIHRVDAGTPIEDTVGAMARLVEQGKVRALGISEAAPQTLRRAHATHPMAALQTEYSLWTRDAEQELLATCEELGVGYVAYSPLGRGFLTGTVPSLDALGPNDRRRDMPRFQGENLEHNWRMVERLKQLAEGEGCTAAQLAIAWLLSRKPFVVPLPGAKQRRWLEENAAAVALAPKPETLAALDAAFPPAAAKGTRYPEAQMKRLGL</sequence>
<dbReference type="EMBL" id="CP157484">
    <property type="protein sequence ID" value="XBO41318.1"/>
    <property type="molecule type" value="Genomic_DNA"/>
</dbReference>
<name>A0AAU7JLY0_9HYPH</name>
<dbReference type="Gene3D" id="3.20.20.100">
    <property type="entry name" value="NADP-dependent oxidoreductase domain"/>
    <property type="match status" value="1"/>
</dbReference>
<accession>A0AAU7JLY0</accession>
<dbReference type="PRINTS" id="PR00069">
    <property type="entry name" value="ALDKETRDTASE"/>
</dbReference>
<dbReference type="InterPro" id="IPR020471">
    <property type="entry name" value="AKR"/>
</dbReference>
<dbReference type="InterPro" id="IPR050791">
    <property type="entry name" value="Aldo-Keto_reductase"/>
</dbReference>
<dbReference type="GO" id="GO:0005737">
    <property type="term" value="C:cytoplasm"/>
    <property type="evidence" value="ECO:0007669"/>
    <property type="project" value="TreeGrafter"/>
</dbReference>
<dbReference type="SUPFAM" id="SSF51430">
    <property type="entry name" value="NAD(P)-linked oxidoreductase"/>
    <property type="match status" value="1"/>
</dbReference>
<dbReference type="InterPro" id="IPR036812">
    <property type="entry name" value="NAD(P)_OxRdtase_dom_sf"/>
</dbReference>
<organism evidence="3">
    <name type="scientific">Alsobacter sp. KACC 23698</name>
    <dbReference type="NCBI Taxonomy" id="3149229"/>
    <lineage>
        <taxon>Bacteria</taxon>
        <taxon>Pseudomonadati</taxon>
        <taxon>Pseudomonadota</taxon>
        <taxon>Alphaproteobacteria</taxon>
        <taxon>Hyphomicrobiales</taxon>
        <taxon>Alsobacteraceae</taxon>
        <taxon>Alsobacter</taxon>
    </lineage>
</organism>
<evidence type="ECO:0000256" key="1">
    <source>
        <dbReference type="ARBA" id="ARBA00023002"/>
    </source>
</evidence>
<evidence type="ECO:0000259" key="2">
    <source>
        <dbReference type="Pfam" id="PF00248"/>
    </source>
</evidence>
<dbReference type="EC" id="1.1.1.-" evidence="3"/>
<protein>
    <submittedName>
        <fullName evidence="3">Aldo/keto reductase</fullName>
        <ecNumber evidence="3">1.1.1.-</ecNumber>
    </submittedName>
</protein>
<dbReference type="Pfam" id="PF00248">
    <property type="entry name" value="Aldo_ket_red"/>
    <property type="match status" value="1"/>
</dbReference>
<dbReference type="RefSeq" id="WP_406858169.1">
    <property type="nucleotide sequence ID" value="NZ_CP157484.1"/>
</dbReference>
<dbReference type="GO" id="GO:0016491">
    <property type="term" value="F:oxidoreductase activity"/>
    <property type="evidence" value="ECO:0007669"/>
    <property type="project" value="UniProtKB-KW"/>
</dbReference>
<dbReference type="PANTHER" id="PTHR43625">
    <property type="entry name" value="AFLATOXIN B1 ALDEHYDE REDUCTASE"/>
    <property type="match status" value="1"/>
</dbReference>
<gene>
    <name evidence="3" type="ORF">ABEG18_11345</name>
</gene>
<dbReference type="InterPro" id="IPR023210">
    <property type="entry name" value="NADP_OxRdtase_dom"/>
</dbReference>
<reference evidence="3" key="1">
    <citation type="submission" date="2024-05" db="EMBL/GenBank/DDBJ databases">
        <authorList>
            <person name="Kim S."/>
            <person name="Heo J."/>
            <person name="Choi H."/>
            <person name="Choi Y."/>
            <person name="Kwon S.-W."/>
            <person name="Kim Y."/>
        </authorList>
    </citation>
    <scope>NUCLEOTIDE SEQUENCE</scope>
    <source>
        <strain evidence="3">KACC 23698</strain>
    </source>
</reference>
<dbReference type="PANTHER" id="PTHR43625:SF40">
    <property type="entry name" value="ALDO-KETO REDUCTASE YAKC [NADP(+)]"/>
    <property type="match status" value="1"/>
</dbReference>
<dbReference type="CDD" id="cd19076">
    <property type="entry name" value="AKR_AKR13A_13D"/>
    <property type="match status" value="1"/>
</dbReference>
<evidence type="ECO:0000313" key="3">
    <source>
        <dbReference type="EMBL" id="XBO41318.1"/>
    </source>
</evidence>
<proteinExistence type="predicted"/>